<dbReference type="EMBL" id="JBGBPY010000001">
    <property type="protein sequence ID" value="MEY2181234.1"/>
    <property type="molecule type" value="Genomic_DNA"/>
</dbReference>
<evidence type="ECO:0000313" key="1">
    <source>
        <dbReference type="EMBL" id="MEY2181234.1"/>
    </source>
</evidence>
<protein>
    <submittedName>
        <fullName evidence="1">Uncharacterized protein</fullName>
    </submittedName>
</protein>
<name>A0ABV4ANQ2_9GAMM</name>
<organism evidence="1 2">
    <name type="scientific">Rhodanobacter humi</name>
    <dbReference type="NCBI Taxonomy" id="1888173"/>
    <lineage>
        <taxon>Bacteria</taxon>
        <taxon>Pseudomonadati</taxon>
        <taxon>Pseudomonadota</taxon>
        <taxon>Gammaproteobacteria</taxon>
        <taxon>Lysobacterales</taxon>
        <taxon>Rhodanobacteraceae</taxon>
        <taxon>Rhodanobacter</taxon>
    </lineage>
</organism>
<comment type="caution">
    <text evidence="1">The sequence shown here is derived from an EMBL/GenBank/DDBJ whole genome shotgun (WGS) entry which is preliminary data.</text>
</comment>
<evidence type="ECO:0000313" key="2">
    <source>
        <dbReference type="Proteomes" id="UP001562159"/>
    </source>
</evidence>
<keyword evidence="2" id="KW-1185">Reference proteome</keyword>
<accession>A0ABV4ANQ2</accession>
<sequence length="86" mass="9834">MKKKIIKQEQVISVRFDYFHNEKTKIGFGTKSVNAKNDLGIWKISQKKGDNWEGIGELPGGQTAEELIDCVNTFFNGKKSFIFNYS</sequence>
<dbReference type="Proteomes" id="UP001562159">
    <property type="component" value="Unassembled WGS sequence"/>
</dbReference>
<gene>
    <name evidence="1" type="ORF">AB7878_02295</name>
</gene>
<reference evidence="1 2" key="1">
    <citation type="submission" date="2024-07" db="EMBL/GenBank/DDBJ databases">
        <title>Molecular mechanisms and environmental adaptations of flagellar loss and biofilm growth of Rhodanobacter under environmental stress.</title>
        <authorList>
            <person name="Chen M."/>
        </authorList>
    </citation>
    <scope>NUCLEOTIDE SEQUENCE [LARGE SCALE GENOMIC DNA]</scope>
    <source>
        <strain evidence="1 2">RS22</strain>
    </source>
</reference>
<proteinExistence type="predicted"/>